<dbReference type="Pfam" id="PF05193">
    <property type="entry name" value="Peptidase_M16_C"/>
    <property type="match status" value="1"/>
</dbReference>
<dbReference type="PANTHER" id="PTHR11851:SF49">
    <property type="entry name" value="MITOCHONDRIAL-PROCESSING PEPTIDASE SUBUNIT ALPHA"/>
    <property type="match status" value="1"/>
</dbReference>
<keyword evidence="5" id="KW-0378">Hydrolase</keyword>
<dbReference type="PROSITE" id="PS00143">
    <property type="entry name" value="INSULINASE"/>
    <property type="match status" value="1"/>
</dbReference>
<dbReference type="GO" id="GO:0004222">
    <property type="term" value="F:metalloendopeptidase activity"/>
    <property type="evidence" value="ECO:0007669"/>
    <property type="project" value="UniProtKB-EC"/>
</dbReference>
<keyword evidence="6" id="KW-1185">Reference proteome</keyword>
<dbReference type="InterPro" id="IPR011249">
    <property type="entry name" value="Metalloenz_LuxS/M16"/>
</dbReference>
<name>A0ABY4RS73_9BACL</name>
<dbReference type="PANTHER" id="PTHR11851">
    <property type="entry name" value="METALLOPROTEASE"/>
    <property type="match status" value="1"/>
</dbReference>
<dbReference type="SUPFAM" id="SSF63411">
    <property type="entry name" value="LuxS/MPP-like metallohydrolase"/>
    <property type="match status" value="2"/>
</dbReference>
<dbReference type="EMBL" id="CP027059">
    <property type="protein sequence ID" value="UQZ85302.1"/>
    <property type="molecule type" value="Genomic_DNA"/>
</dbReference>
<dbReference type="GO" id="GO:0006508">
    <property type="term" value="P:proteolysis"/>
    <property type="evidence" value="ECO:0007669"/>
    <property type="project" value="UniProtKB-KW"/>
</dbReference>
<keyword evidence="5" id="KW-0645">Protease</keyword>
<evidence type="ECO:0000313" key="5">
    <source>
        <dbReference type="EMBL" id="UQZ85302.1"/>
    </source>
</evidence>
<evidence type="ECO:0000259" key="3">
    <source>
        <dbReference type="Pfam" id="PF00675"/>
    </source>
</evidence>
<dbReference type="Proteomes" id="UP001057134">
    <property type="component" value="Chromosome"/>
</dbReference>
<reference evidence="5" key="2">
    <citation type="journal article" date="2021" name="J Anim Sci Technol">
        <title>Complete genome sequence of Paenibacillus konkukensis sp. nov. SK3146 as a potential probiotic strain.</title>
        <authorList>
            <person name="Jung H.I."/>
            <person name="Park S."/>
            <person name="Niu K.M."/>
            <person name="Lee S.W."/>
            <person name="Kothari D."/>
            <person name="Yi K.J."/>
            <person name="Kim S.K."/>
        </authorList>
    </citation>
    <scope>NUCLEOTIDE SEQUENCE</scope>
    <source>
        <strain evidence="5">SK3146</strain>
    </source>
</reference>
<dbReference type="Gene3D" id="3.30.830.10">
    <property type="entry name" value="Metalloenzyme, LuxS/M16 peptidase-like"/>
    <property type="match status" value="2"/>
</dbReference>
<dbReference type="EC" id="3.4.24.55" evidence="5"/>
<sequence>MQTTTLHNGLTVITSHNEQAVSTLLCYWVKAGGHHEHDYPYGIAHFLEHMMFKGTAVRTKEQISHDIEYYGGRLNAATGVDRTRYYAYTPYDRWKQGVSLLTDIVFHSTFPEHELQMEKKVVLEEIKRSQDHPREYGSRTLLRLLRGMHPERAGNLGTESTVSSISREDLVRFHSQFYRPGNIVLVATGHIPHEELVRHVSALDIPAAEPASVRLDPLTRYQLGGRVVHEARDIRQAQLHWGMYGPDAYNDDKYAGFVAMHLLGGGQGSRLWRRIRGEMGLAYEVRAGLSPMVSEGFITGYVATDPLRLEEAKAVILEELGRMRQERISDEELQRAQNAIVGRHMIAQDQAESVNARLASQQLYGLNTDPYHFAGRMRAVSADAVAAFAQTYLQQDHMLFVQVGRAEQTQEANAAEPAV</sequence>
<proteinExistence type="inferred from homology"/>
<evidence type="ECO:0000313" key="6">
    <source>
        <dbReference type="Proteomes" id="UP001057134"/>
    </source>
</evidence>
<dbReference type="RefSeq" id="WP_249860959.1">
    <property type="nucleotide sequence ID" value="NZ_CP027059.1"/>
</dbReference>
<protein>
    <submittedName>
        <fullName evidence="5">Protease 3</fullName>
        <ecNumber evidence="5">3.4.24.55</ecNumber>
    </submittedName>
</protein>
<accession>A0ABY4RS73</accession>
<dbReference type="Pfam" id="PF00675">
    <property type="entry name" value="Peptidase_M16"/>
    <property type="match status" value="1"/>
</dbReference>
<feature type="domain" description="Peptidase M16 N-terminal" evidence="3">
    <location>
        <begin position="12"/>
        <end position="136"/>
    </location>
</feature>
<dbReference type="InterPro" id="IPR011765">
    <property type="entry name" value="Pept_M16_N"/>
</dbReference>
<feature type="domain" description="Peptidase M16 C-terminal" evidence="4">
    <location>
        <begin position="164"/>
        <end position="339"/>
    </location>
</feature>
<comment type="similarity">
    <text evidence="1 2">Belongs to the peptidase M16 family.</text>
</comment>
<evidence type="ECO:0000256" key="2">
    <source>
        <dbReference type="RuleBase" id="RU004447"/>
    </source>
</evidence>
<gene>
    <name evidence="5" type="primary">ptrA_1</name>
    <name evidence="5" type="ORF">SK3146_04591</name>
</gene>
<dbReference type="InterPro" id="IPR001431">
    <property type="entry name" value="Pept_M16_Zn_BS"/>
</dbReference>
<dbReference type="InterPro" id="IPR050361">
    <property type="entry name" value="MPP/UQCRC_Complex"/>
</dbReference>
<reference evidence="5" key="1">
    <citation type="submission" date="2018-02" db="EMBL/GenBank/DDBJ databases">
        <authorList>
            <person name="Kim S.-K."/>
            <person name="Jung H.-I."/>
            <person name="Lee S.-W."/>
        </authorList>
    </citation>
    <scope>NUCLEOTIDE SEQUENCE</scope>
    <source>
        <strain evidence="5">SK3146</strain>
    </source>
</reference>
<organism evidence="5 6">
    <name type="scientific">Paenibacillus konkukensis</name>
    <dbReference type="NCBI Taxonomy" id="2020716"/>
    <lineage>
        <taxon>Bacteria</taxon>
        <taxon>Bacillati</taxon>
        <taxon>Bacillota</taxon>
        <taxon>Bacilli</taxon>
        <taxon>Bacillales</taxon>
        <taxon>Paenibacillaceae</taxon>
        <taxon>Paenibacillus</taxon>
    </lineage>
</organism>
<evidence type="ECO:0000259" key="4">
    <source>
        <dbReference type="Pfam" id="PF05193"/>
    </source>
</evidence>
<dbReference type="InterPro" id="IPR007863">
    <property type="entry name" value="Peptidase_M16_C"/>
</dbReference>
<evidence type="ECO:0000256" key="1">
    <source>
        <dbReference type="ARBA" id="ARBA00007261"/>
    </source>
</evidence>